<protein>
    <submittedName>
        <fullName evidence="2">Uncharacterized protein</fullName>
    </submittedName>
</protein>
<name>A0A3P7NVA8_DIBLA</name>
<gene>
    <name evidence="2" type="ORF">DILT_LOCUS18077</name>
</gene>
<accession>A0A3P7NVA8</accession>
<evidence type="ECO:0000313" key="2">
    <source>
        <dbReference type="EMBL" id="VDN39948.1"/>
    </source>
</evidence>
<proteinExistence type="predicted"/>
<evidence type="ECO:0000256" key="1">
    <source>
        <dbReference type="SAM" id="MobiDB-lite"/>
    </source>
</evidence>
<dbReference type="Proteomes" id="UP000281553">
    <property type="component" value="Unassembled WGS sequence"/>
</dbReference>
<reference evidence="2 3" key="1">
    <citation type="submission" date="2018-11" db="EMBL/GenBank/DDBJ databases">
        <authorList>
            <consortium name="Pathogen Informatics"/>
        </authorList>
    </citation>
    <scope>NUCLEOTIDE SEQUENCE [LARGE SCALE GENOMIC DNA]</scope>
</reference>
<sequence length="77" mass="8643">MAIRKFREQPGEYSLKRNSRRQGKGECVAYGSHLSWQEVGRMASRTRPTIPCSFRRTKGSSEYGPHGGPLANTLFGL</sequence>
<feature type="compositionally biased region" description="Basic and acidic residues" evidence="1">
    <location>
        <begin position="1"/>
        <end position="10"/>
    </location>
</feature>
<dbReference type="EMBL" id="UYRU01097165">
    <property type="protein sequence ID" value="VDN39948.1"/>
    <property type="molecule type" value="Genomic_DNA"/>
</dbReference>
<dbReference type="AlphaFoldDB" id="A0A3P7NVA8"/>
<keyword evidence="3" id="KW-1185">Reference proteome</keyword>
<evidence type="ECO:0000313" key="3">
    <source>
        <dbReference type="Proteomes" id="UP000281553"/>
    </source>
</evidence>
<feature type="region of interest" description="Disordered" evidence="1">
    <location>
        <begin position="50"/>
        <end position="77"/>
    </location>
</feature>
<feature type="region of interest" description="Disordered" evidence="1">
    <location>
        <begin position="1"/>
        <end position="21"/>
    </location>
</feature>
<organism evidence="2 3">
    <name type="scientific">Dibothriocephalus latus</name>
    <name type="common">Fish tapeworm</name>
    <name type="synonym">Diphyllobothrium latum</name>
    <dbReference type="NCBI Taxonomy" id="60516"/>
    <lineage>
        <taxon>Eukaryota</taxon>
        <taxon>Metazoa</taxon>
        <taxon>Spiralia</taxon>
        <taxon>Lophotrochozoa</taxon>
        <taxon>Platyhelminthes</taxon>
        <taxon>Cestoda</taxon>
        <taxon>Eucestoda</taxon>
        <taxon>Diphyllobothriidea</taxon>
        <taxon>Diphyllobothriidae</taxon>
        <taxon>Dibothriocephalus</taxon>
    </lineage>
</organism>